<dbReference type="EMBL" id="CP019434">
    <property type="protein sequence ID" value="APZ43605.1"/>
    <property type="molecule type" value="Genomic_DNA"/>
</dbReference>
<evidence type="ECO:0000259" key="2">
    <source>
        <dbReference type="Pfam" id="PF12728"/>
    </source>
</evidence>
<dbReference type="Pfam" id="PF12728">
    <property type="entry name" value="HTH_17"/>
    <property type="match status" value="1"/>
</dbReference>
<organism evidence="3 4">
    <name type="scientific">Acidihalobacter ferrooxydans</name>
    <dbReference type="NCBI Taxonomy" id="1765967"/>
    <lineage>
        <taxon>Bacteria</taxon>
        <taxon>Pseudomonadati</taxon>
        <taxon>Pseudomonadota</taxon>
        <taxon>Gammaproteobacteria</taxon>
        <taxon>Chromatiales</taxon>
        <taxon>Ectothiorhodospiraceae</taxon>
        <taxon>Acidihalobacter</taxon>
    </lineage>
</organism>
<dbReference type="OrthoDB" id="9800023at2"/>
<dbReference type="InterPro" id="IPR009061">
    <property type="entry name" value="DNA-bd_dom_put_sf"/>
</dbReference>
<dbReference type="RefSeq" id="WP_076837244.1">
    <property type="nucleotide sequence ID" value="NZ_CP019434.1"/>
</dbReference>
<accession>A0A1P8UIE0</accession>
<gene>
    <name evidence="3" type="ORF">BW247_11335</name>
</gene>
<dbReference type="InterPro" id="IPR041657">
    <property type="entry name" value="HTH_17"/>
</dbReference>
<proteinExistence type="predicted"/>
<dbReference type="AlphaFoldDB" id="A0A1P8UIE0"/>
<name>A0A1P8UIE0_9GAMM</name>
<evidence type="ECO:0000313" key="4">
    <source>
        <dbReference type="Proteomes" id="UP000243807"/>
    </source>
</evidence>
<feature type="region of interest" description="Disordered" evidence="1">
    <location>
        <begin position="60"/>
        <end position="84"/>
    </location>
</feature>
<reference evidence="3 4" key="1">
    <citation type="submission" date="2017-01" db="EMBL/GenBank/DDBJ databases">
        <title>Draft sequence of Acidihalobacter ferrooxidans strain DSM 14175 (strain V8).</title>
        <authorList>
            <person name="Khaleque H.N."/>
            <person name="Ramsay J.P."/>
            <person name="Murphy R.J.T."/>
            <person name="Kaksonen A.H."/>
            <person name="Boxall N.J."/>
            <person name="Watkin E.L.J."/>
        </authorList>
    </citation>
    <scope>NUCLEOTIDE SEQUENCE [LARGE SCALE GENOMIC DNA]</scope>
    <source>
        <strain evidence="3 4">V8</strain>
    </source>
</reference>
<sequence length="109" mass="12339">MNTLDLNAAATKLQMSPESLRRKAKAGQIPAAKPGKQWVFLEEDLVDWLRAQYPQRRQARQVTVGGNNPWHFTSEARPGGYVSRPHRESEYAALLGLKTERKHRSITTA</sequence>
<feature type="domain" description="Helix-turn-helix" evidence="2">
    <location>
        <begin position="4"/>
        <end position="52"/>
    </location>
</feature>
<dbReference type="SUPFAM" id="SSF46955">
    <property type="entry name" value="Putative DNA-binding domain"/>
    <property type="match status" value="1"/>
</dbReference>
<evidence type="ECO:0000313" key="3">
    <source>
        <dbReference type="EMBL" id="APZ43605.1"/>
    </source>
</evidence>
<dbReference type="Proteomes" id="UP000243807">
    <property type="component" value="Chromosome"/>
</dbReference>
<keyword evidence="4" id="KW-1185">Reference proteome</keyword>
<protein>
    <recommendedName>
        <fullName evidence="2">Helix-turn-helix domain-containing protein</fullName>
    </recommendedName>
</protein>
<evidence type="ECO:0000256" key="1">
    <source>
        <dbReference type="SAM" id="MobiDB-lite"/>
    </source>
</evidence>
<dbReference type="KEGG" id="afy:BW247_11335"/>